<protein>
    <recommendedName>
        <fullName evidence="4">Transmembrane protein</fullName>
    </recommendedName>
</protein>
<keyword evidence="3" id="KW-1185">Reference proteome</keyword>
<dbReference type="RefSeq" id="WP_146595259.1">
    <property type="nucleotide sequence ID" value="NZ_SJPT01000005.1"/>
</dbReference>
<dbReference type="AlphaFoldDB" id="A0A5C6CFH2"/>
<comment type="caution">
    <text evidence="2">The sequence shown here is derived from an EMBL/GenBank/DDBJ whole genome shotgun (WGS) entry which is preliminary data.</text>
</comment>
<dbReference type="EMBL" id="SJPT01000005">
    <property type="protein sequence ID" value="TWU21996.1"/>
    <property type="molecule type" value="Genomic_DNA"/>
</dbReference>
<name>A0A5C6CFH2_9BACT</name>
<evidence type="ECO:0000313" key="3">
    <source>
        <dbReference type="Proteomes" id="UP000316304"/>
    </source>
</evidence>
<organism evidence="2 3">
    <name type="scientific">Novipirellula galeiformis</name>
    <dbReference type="NCBI Taxonomy" id="2528004"/>
    <lineage>
        <taxon>Bacteria</taxon>
        <taxon>Pseudomonadati</taxon>
        <taxon>Planctomycetota</taxon>
        <taxon>Planctomycetia</taxon>
        <taxon>Pirellulales</taxon>
        <taxon>Pirellulaceae</taxon>
        <taxon>Novipirellula</taxon>
    </lineage>
</organism>
<evidence type="ECO:0008006" key="4">
    <source>
        <dbReference type="Google" id="ProtNLM"/>
    </source>
</evidence>
<dbReference type="Proteomes" id="UP000316304">
    <property type="component" value="Unassembled WGS sequence"/>
</dbReference>
<keyword evidence="1" id="KW-0472">Membrane</keyword>
<proteinExistence type="predicted"/>
<keyword evidence="1" id="KW-0812">Transmembrane</keyword>
<accession>A0A5C6CFH2</accession>
<evidence type="ECO:0000313" key="2">
    <source>
        <dbReference type="EMBL" id="TWU21996.1"/>
    </source>
</evidence>
<evidence type="ECO:0000256" key="1">
    <source>
        <dbReference type="SAM" id="Phobius"/>
    </source>
</evidence>
<feature type="transmembrane region" description="Helical" evidence="1">
    <location>
        <begin position="136"/>
        <end position="157"/>
    </location>
</feature>
<reference evidence="2 3" key="1">
    <citation type="submission" date="2019-02" db="EMBL/GenBank/DDBJ databases">
        <title>Deep-cultivation of Planctomycetes and their phenomic and genomic characterization uncovers novel biology.</title>
        <authorList>
            <person name="Wiegand S."/>
            <person name="Jogler M."/>
            <person name="Boedeker C."/>
            <person name="Pinto D."/>
            <person name="Vollmers J."/>
            <person name="Rivas-Marin E."/>
            <person name="Kohn T."/>
            <person name="Peeters S.H."/>
            <person name="Heuer A."/>
            <person name="Rast P."/>
            <person name="Oberbeckmann S."/>
            <person name="Bunk B."/>
            <person name="Jeske O."/>
            <person name="Meyerdierks A."/>
            <person name="Storesund J.E."/>
            <person name="Kallscheuer N."/>
            <person name="Luecker S."/>
            <person name="Lage O.M."/>
            <person name="Pohl T."/>
            <person name="Merkel B.J."/>
            <person name="Hornburger P."/>
            <person name="Mueller R.-W."/>
            <person name="Bruemmer F."/>
            <person name="Labrenz M."/>
            <person name="Spormann A.M."/>
            <person name="Op Den Camp H."/>
            <person name="Overmann J."/>
            <person name="Amann R."/>
            <person name="Jetten M.S.M."/>
            <person name="Mascher T."/>
            <person name="Medema M.H."/>
            <person name="Devos D.P."/>
            <person name="Kaster A.-K."/>
            <person name="Ovreas L."/>
            <person name="Rohde M."/>
            <person name="Galperin M.Y."/>
            <person name="Jogler C."/>
        </authorList>
    </citation>
    <scope>NUCLEOTIDE SEQUENCE [LARGE SCALE GENOMIC DNA]</scope>
    <source>
        <strain evidence="2 3">Pla52o</strain>
    </source>
</reference>
<sequence>MFTRKYQRVDARDLLLVAVSSFVLAIQWTPVAEDAAKTNTVLSDSGAGAPFTNPPQATPISAQDSLARWQMEVAEIYAATDRAKAAKEAGHASNSAEIAQTEIAQMSFEAAVPAKASTPPAPALQRNPPSPHRNSIPFLSAFLIAGAASIIFAAWCISFPASPMPPVVSAKFRSESQDPHSGQTLSIDAPAGWFTVRQPIAVRLRQGCFASLVVIAIAASVL</sequence>
<gene>
    <name evidence="2" type="ORF">Pla52o_30440</name>
</gene>
<keyword evidence="1" id="KW-1133">Transmembrane helix</keyword>